<comment type="caution">
    <text evidence="2">The sequence shown here is derived from an EMBL/GenBank/DDBJ whole genome shotgun (WGS) entry which is preliminary data.</text>
</comment>
<name>A0AAW2LLX1_SESRA</name>
<proteinExistence type="predicted"/>
<sequence>PPKGFKPVGCKWVYKHKLGVDVEVIAFKAILMAKGYNQWPGVNLEETYSFVAIAKSIRILLTIASWSDYEIWKMDMKTVFLNGFVEEEIYMDQLEGFTSIREE</sequence>
<dbReference type="EMBL" id="JACGWJ010000024">
    <property type="protein sequence ID" value="KAL0320150.1"/>
    <property type="molecule type" value="Genomic_DNA"/>
</dbReference>
<gene>
    <name evidence="2" type="ORF">Sradi_5276500</name>
</gene>
<feature type="domain" description="Reverse transcriptase Ty1/copia-type" evidence="1">
    <location>
        <begin position="2"/>
        <end position="98"/>
    </location>
</feature>
<reference evidence="2" key="2">
    <citation type="journal article" date="2024" name="Plant">
        <title>Genomic evolution and insights into agronomic trait innovations of Sesamum species.</title>
        <authorList>
            <person name="Miao H."/>
            <person name="Wang L."/>
            <person name="Qu L."/>
            <person name="Liu H."/>
            <person name="Sun Y."/>
            <person name="Le M."/>
            <person name="Wang Q."/>
            <person name="Wei S."/>
            <person name="Zheng Y."/>
            <person name="Lin W."/>
            <person name="Duan Y."/>
            <person name="Cao H."/>
            <person name="Xiong S."/>
            <person name="Wang X."/>
            <person name="Wei L."/>
            <person name="Li C."/>
            <person name="Ma Q."/>
            <person name="Ju M."/>
            <person name="Zhao R."/>
            <person name="Li G."/>
            <person name="Mu C."/>
            <person name="Tian Q."/>
            <person name="Mei H."/>
            <person name="Zhang T."/>
            <person name="Gao T."/>
            <person name="Zhang H."/>
        </authorList>
    </citation>
    <scope>NUCLEOTIDE SEQUENCE</scope>
    <source>
        <strain evidence="2">G02</strain>
    </source>
</reference>
<evidence type="ECO:0000259" key="1">
    <source>
        <dbReference type="Pfam" id="PF07727"/>
    </source>
</evidence>
<evidence type="ECO:0000313" key="2">
    <source>
        <dbReference type="EMBL" id="KAL0320150.1"/>
    </source>
</evidence>
<organism evidence="2">
    <name type="scientific">Sesamum radiatum</name>
    <name type="common">Black benniseed</name>
    <dbReference type="NCBI Taxonomy" id="300843"/>
    <lineage>
        <taxon>Eukaryota</taxon>
        <taxon>Viridiplantae</taxon>
        <taxon>Streptophyta</taxon>
        <taxon>Embryophyta</taxon>
        <taxon>Tracheophyta</taxon>
        <taxon>Spermatophyta</taxon>
        <taxon>Magnoliopsida</taxon>
        <taxon>eudicotyledons</taxon>
        <taxon>Gunneridae</taxon>
        <taxon>Pentapetalae</taxon>
        <taxon>asterids</taxon>
        <taxon>lamiids</taxon>
        <taxon>Lamiales</taxon>
        <taxon>Pedaliaceae</taxon>
        <taxon>Sesamum</taxon>
    </lineage>
</organism>
<protein>
    <submittedName>
        <fullName evidence="2">Retrovirus-related Pol polyprotein from transposon RE2</fullName>
    </submittedName>
</protein>
<dbReference type="AlphaFoldDB" id="A0AAW2LLX1"/>
<dbReference type="Pfam" id="PF07727">
    <property type="entry name" value="RVT_2"/>
    <property type="match status" value="1"/>
</dbReference>
<feature type="non-terminal residue" evidence="2">
    <location>
        <position position="1"/>
    </location>
</feature>
<reference evidence="2" key="1">
    <citation type="submission" date="2020-06" db="EMBL/GenBank/DDBJ databases">
        <authorList>
            <person name="Li T."/>
            <person name="Hu X."/>
            <person name="Zhang T."/>
            <person name="Song X."/>
            <person name="Zhang H."/>
            <person name="Dai N."/>
            <person name="Sheng W."/>
            <person name="Hou X."/>
            <person name="Wei L."/>
        </authorList>
    </citation>
    <scope>NUCLEOTIDE SEQUENCE</scope>
    <source>
        <strain evidence="2">G02</strain>
        <tissue evidence="2">Leaf</tissue>
    </source>
</reference>
<dbReference type="InterPro" id="IPR013103">
    <property type="entry name" value="RVT_2"/>
</dbReference>
<accession>A0AAW2LLX1</accession>